<comment type="caution">
    <text evidence="3">The sequence shown here is derived from an EMBL/GenBank/DDBJ whole genome shotgun (WGS) entry which is preliminary data.</text>
</comment>
<evidence type="ECO:0000259" key="2">
    <source>
        <dbReference type="PROSITE" id="PS50076"/>
    </source>
</evidence>
<accession>A0A7W8LLU6</accession>
<dbReference type="PROSITE" id="PS50076">
    <property type="entry name" value="DNAJ_2"/>
    <property type="match status" value="1"/>
</dbReference>
<keyword evidence="4" id="KW-1185">Reference proteome</keyword>
<dbReference type="Gene3D" id="1.10.287.110">
    <property type="entry name" value="DnaJ domain"/>
    <property type="match status" value="1"/>
</dbReference>
<gene>
    <name evidence="3" type="ORF">HNP76_001097</name>
</gene>
<evidence type="ECO:0000313" key="3">
    <source>
        <dbReference type="EMBL" id="MBB5225740.1"/>
    </source>
</evidence>
<dbReference type="SUPFAM" id="SSF46565">
    <property type="entry name" value="Chaperone J-domain"/>
    <property type="match status" value="1"/>
</dbReference>
<dbReference type="EMBL" id="JACHFQ010000003">
    <property type="protein sequence ID" value="MBB5225740.1"/>
    <property type="molecule type" value="Genomic_DNA"/>
</dbReference>
<sequence length="139" mass="16074">MFDKLGDLLSEALEKGEIPKAASSEESSPSSQKSETIQQTFSDFFFMQKGANSIPNVPKEEVKKRPLPKIPAHVKSALAFIQIPEEADFEAAKKIYREKLMYYHPDRRNDNPFLQKVAKEKTARLLKEWEIIEKWYQGQ</sequence>
<dbReference type="Proteomes" id="UP000518887">
    <property type="component" value="Unassembled WGS sequence"/>
</dbReference>
<dbReference type="RefSeq" id="WP_184658312.1">
    <property type="nucleotide sequence ID" value="NZ_CP031518.1"/>
</dbReference>
<name>A0A7W8LLU6_9SPIR</name>
<evidence type="ECO:0000313" key="4">
    <source>
        <dbReference type="Proteomes" id="UP000518887"/>
    </source>
</evidence>
<reference evidence="3 4" key="1">
    <citation type="submission" date="2020-08" db="EMBL/GenBank/DDBJ databases">
        <title>Genomic Encyclopedia of Type Strains, Phase IV (KMG-IV): sequencing the most valuable type-strain genomes for metagenomic binning, comparative biology and taxonomic classification.</title>
        <authorList>
            <person name="Goeker M."/>
        </authorList>
    </citation>
    <scope>NUCLEOTIDE SEQUENCE [LARGE SCALE GENOMIC DNA]</scope>
    <source>
        <strain evidence="3 4">DSM 103462</strain>
    </source>
</reference>
<feature type="region of interest" description="Disordered" evidence="1">
    <location>
        <begin position="16"/>
        <end position="36"/>
    </location>
</feature>
<feature type="compositionally biased region" description="Low complexity" evidence="1">
    <location>
        <begin position="19"/>
        <end position="36"/>
    </location>
</feature>
<protein>
    <submittedName>
        <fullName evidence="3">DnaJ-domain-containing protein 1</fullName>
    </submittedName>
</protein>
<feature type="domain" description="J" evidence="2">
    <location>
        <begin position="76"/>
        <end position="139"/>
    </location>
</feature>
<proteinExistence type="predicted"/>
<evidence type="ECO:0000256" key="1">
    <source>
        <dbReference type="SAM" id="MobiDB-lite"/>
    </source>
</evidence>
<dbReference type="AlphaFoldDB" id="A0A7W8LLU6"/>
<organism evidence="3 4">
    <name type="scientific">Treponema ruminis</name>
    <dbReference type="NCBI Taxonomy" id="744515"/>
    <lineage>
        <taxon>Bacteria</taxon>
        <taxon>Pseudomonadati</taxon>
        <taxon>Spirochaetota</taxon>
        <taxon>Spirochaetia</taxon>
        <taxon>Spirochaetales</taxon>
        <taxon>Treponemataceae</taxon>
        <taxon>Treponema</taxon>
    </lineage>
</organism>
<dbReference type="InterPro" id="IPR001623">
    <property type="entry name" value="DnaJ_domain"/>
</dbReference>
<dbReference type="InterPro" id="IPR036869">
    <property type="entry name" value="J_dom_sf"/>
</dbReference>